<gene>
    <name evidence="4" type="primary">thiJ</name>
    <name evidence="4" type="ORF">Naga_100773g3</name>
</gene>
<organism evidence="4 5">
    <name type="scientific">Nannochloropsis gaditana</name>
    <dbReference type="NCBI Taxonomy" id="72520"/>
    <lineage>
        <taxon>Eukaryota</taxon>
        <taxon>Sar</taxon>
        <taxon>Stramenopiles</taxon>
        <taxon>Ochrophyta</taxon>
        <taxon>Eustigmatophyceae</taxon>
        <taxon>Eustigmatales</taxon>
        <taxon>Monodopsidaceae</taxon>
        <taxon>Nannochloropsis</taxon>
    </lineage>
</organism>
<evidence type="ECO:0000313" key="4">
    <source>
        <dbReference type="EMBL" id="EWM28975.1"/>
    </source>
</evidence>
<keyword evidence="2" id="KW-1133">Transmembrane helix</keyword>
<dbReference type="GO" id="GO:0005737">
    <property type="term" value="C:cytoplasm"/>
    <property type="evidence" value="ECO:0007669"/>
    <property type="project" value="UniProtKB-ARBA"/>
</dbReference>
<keyword evidence="5" id="KW-1185">Reference proteome</keyword>
<keyword evidence="2" id="KW-0472">Membrane</keyword>
<dbReference type="PANTHER" id="PTHR48094">
    <property type="entry name" value="PROTEIN/NUCLEIC ACID DEGLYCASE DJ-1-RELATED"/>
    <property type="match status" value="1"/>
</dbReference>
<sequence>MCLSRSLFPCYFFPARSSSFPLRFSKTHMMTLSRLYFSTTAIAILCMYSIILPTSSAFLLRARPFPSPAATSTWSRCFLSSSSTPAAPKKVLVPVADGSEEIESVTIIDVLVRAGAAVTVASVMPSASTATLPSSWQVTCSRGVKLVADKGIDDCLGEEWDLIACPGGLPGAEHLRDSPALLTLLQRQDKAQRLVAAICASPAVVLHTHGFLTGKRATCFPAERFVSSLARYEDGEEGVVEDGHVVTSRGPGTTLRFALTLVDRLCGRAKAEEVAKGLLVDYPGKGN</sequence>
<dbReference type="InterPro" id="IPR006287">
    <property type="entry name" value="DJ-1"/>
</dbReference>
<dbReference type="NCBIfam" id="TIGR01383">
    <property type="entry name" value="not_thiJ"/>
    <property type="match status" value="1"/>
</dbReference>
<dbReference type="AlphaFoldDB" id="W7TPE2"/>
<dbReference type="OrthoDB" id="543156at2759"/>
<keyword evidence="2" id="KW-0812">Transmembrane</keyword>
<accession>W7TPE2</accession>
<comment type="caution">
    <text evidence="4">The sequence shown here is derived from an EMBL/GenBank/DDBJ whole genome shotgun (WGS) entry which is preliminary data.</text>
</comment>
<keyword evidence="1" id="KW-0677">Repeat</keyword>
<dbReference type="Pfam" id="PF01965">
    <property type="entry name" value="DJ-1_PfpI"/>
    <property type="match status" value="1"/>
</dbReference>
<feature type="transmembrane region" description="Helical" evidence="2">
    <location>
        <begin position="35"/>
        <end position="60"/>
    </location>
</feature>
<dbReference type="InterPro" id="IPR029062">
    <property type="entry name" value="Class_I_gatase-like"/>
</dbReference>
<dbReference type="FunFam" id="3.40.50.880:FF:000015">
    <property type="entry name" value="Protein DJ-1 homolog C"/>
    <property type="match status" value="1"/>
</dbReference>
<evidence type="ECO:0000259" key="3">
    <source>
        <dbReference type="Pfam" id="PF01965"/>
    </source>
</evidence>
<dbReference type="GO" id="GO:1903189">
    <property type="term" value="P:glyoxal metabolic process"/>
    <property type="evidence" value="ECO:0007669"/>
    <property type="project" value="TreeGrafter"/>
</dbReference>
<feature type="domain" description="DJ-1/PfpI" evidence="3">
    <location>
        <begin position="89"/>
        <end position="263"/>
    </location>
</feature>
<dbReference type="Proteomes" id="UP000019335">
    <property type="component" value="Chromosome 3"/>
</dbReference>
<protein>
    <submittedName>
        <fullName evidence="4">4-methyl-5(B-hydroxyethyl)-thiazole monophosphate biosynthesis</fullName>
    </submittedName>
</protein>
<evidence type="ECO:0000313" key="5">
    <source>
        <dbReference type="Proteomes" id="UP000019335"/>
    </source>
</evidence>
<dbReference type="SUPFAM" id="SSF52317">
    <property type="entry name" value="Class I glutamine amidotransferase-like"/>
    <property type="match status" value="1"/>
</dbReference>
<dbReference type="InterPro" id="IPR002818">
    <property type="entry name" value="DJ-1/PfpI"/>
</dbReference>
<dbReference type="EMBL" id="AZIL01000208">
    <property type="protein sequence ID" value="EWM28975.1"/>
    <property type="molecule type" value="Genomic_DNA"/>
</dbReference>
<evidence type="ECO:0000256" key="1">
    <source>
        <dbReference type="ARBA" id="ARBA00022737"/>
    </source>
</evidence>
<dbReference type="PANTHER" id="PTHR48094:SF12">
    <property type="entry name" value="PARKINSON DISEASE PROTEIN 7 HOMOLOG"/>
    <property type="match status" value="1"/>
</dbReference>
<dbReference type="InterPro" id="IPR050325">
    <property type="entry name" value="Prot/Nucl_acid_deglycase"/>
</dbReference>
<dbReference type="Gene3D" id="3.40.50.880">
    <property type="match status" value="1"/>
</dbReference>
<reference evidence="4 5" key="1">
    <citation type="journal article" date="2014" name="Mol. Plant">
        <title>Chromosome Scale Genome Assembly and Transcriptome Profiling of Nannochloropsis gaditana in Nitrogen Depletion.</title>
        <authorList>
            <person name="Corteggiani Carpinelli E."/>
            <person name="Telatin A."/>
            <person name="Vitulo N."/>
            <person name="Forcato C."/>
            <person name="D'Angelo M."/>
            <person name="Schiavon R."/>
            <person name="Vezzi A."/>
            <person name="Giacometti G.M."/>
            <person name="Morosinotto T."/>
            <person name="Valle G."/>
        </authorList>
    </citation>
    <scope>NUCLEOTIDE SEQUENCE [LARGE SCALE GENOMIC DNA]</scope>
    <source>
        <strain evidence="4 5">B-31</strain>
    </source>
</reference>
<name>W7TPE2_9STRA</name>
<evidence type="ECO:0000256" key="2">
    <source>
        <dbReference type="SAM" id="Phobius"/>
    </source>
</evidence>
<dbReference type="CDD" id="cd03135">
    <property type="entry name" value="GATase1_DJ-1"/>
    <property type="match status" value="1"/>
</dbReference>
<proteinExistence type="predicted"/>